<keyword evidence="8 9" id="KW-0807">Transducer</keyword>
<keyword evidence="13" id="KW-1185">Reference proteome</keyword>
<keyword evidence="7 9" id="KW-0675">Receptor</keyword>
<evidence type="ECO:0000256" key="1">
    <source>
        <dbReference type="ARBA" id="ARBA00004651"/>
    </source>
</evidence>
<evidence type="ECO:0000256" key="10">
    <source>
        <dbReference type="SAM" id="Phobius"/>
    </source>
</evidence>
<evidence type="ECO:0000256" key="7">
    <source>
        <dbReference type="ARBA" id="ARBA00023170"/>
    </source>
</evidence>
<evidence type="ECO:0000313" key="13">
    <source>
        <dbReference type="Proteomes" id="UP001159427"/>
    </source>
</evidence>
<dbReference type="Proteomes" id="UP001159427">
    <property type="component" value="Unassembled WGS sequence"/>
</dbReference>
<sequence>MENSIEIPPLNEEPVFIVALQVIFVLLLIIFGLIGNFSACATVYTHRHLQTVPNFLIVNLSISDILRIALTLSVSAGVLIKRQWILNETLCRVNGCYTLTFLLASLMSVTIISANRYFLIVRPSESVTFFSKRRTRAMVVLLWFLAVFSSLPPNFGWGHYGFFASRATCFIAVGSSYSYTTFLVLAFIATPFSVLIWCYFKIYMAIRRSRRRVMEQGVRTLARTLSAEGKESRIHKEVSNKIGCFIIIVINLP</sequence>
<feature type="transmembrane region" description="Helical" evidence="10">
    <location>
        <begin position="139"/>
        <end position="157"/>
    </location>
</feature>
<comment type="similarity">
    <text evidence="9">Belongs to the G-protein coupled receptor 1 family.</text>
</comment>
<evidence type="ECO:0000256" key="4">
    <source>
        <dbReference type="ARBA" id="ARBA00022989"/>
    </source>
</evidence>
<dbReference type="PROSITE" id="PS50262">
    <property type="entry name" value="G_PROTEIN_RECEP_F1_2"/>
    <property type="match status" value="1"/>
</dbReference>
<dbReference type="InterPro" id="IPR017452">
    <property type="entry name" value="GPCR_Rhodpsn_7TM"/>
</dbReference>
<dbReference type="PRINTS" id="PR00237">
    <property type="entry name" value="GPCRRHODOPSN"/>
</dbReference>
<name>A0ABN8SLB3_9CNID</name>
<keyword evidence="5 9" id="KW-0297">G-protein coupled receptor</keyword>
<feature type="transmembrane region" description="Helical" evidence="10">
    <location>
        <begin position="100"/>
        <end position="119"/>
    </location>
</feature>
<dbReference type="EMBL" id="CALNXI010002930">
    <property type="protein sequence ID" value="CAH3191459.1"/>
    <property type="molecule type" value="Genomic_DNA"/>
</dbReference>
<evidence type="ECO:0000313" key="12">
    <source>
        <dbReference type="EMBL" id="CAH3191459.1"/>
    </source>
</evidence>
<feature type="transmembrane region" description="Helical" evidence="10">
    <location>
        <begin position="56"/>
        <end position="80"/>
    </location>
</feature>
<comment type="subcellular location">
    <subcellularLocation>
        <location evidence="1">Cell membrane</location>
        <topology evidence="1">Multi-pass membrane protein</topology>
    </subcellularLocation>
</comment>
<comment type="caution">
    <text evidence="12">The sequence shown here is derived from an EMBL/GenBank/DDBJ whole genome shotgun (WGS) entry which is preliminary data.</text>
</comment>
<dbReference type="Gene3D" id="1.20.1070.10">
    <property type="entry name" value="Rhodopsin 7-helix transmembrane proteins"/>
    <property type="match status" value="1"/>
</dbReference>
<reference evidence="12 13" key="1">
    <citation type="submission" date="2022-05" db="EMBL/GenBank/DDBJ databases">
        <authorList>
            <consortium name="Genoscope - CEA"/>
            <person name="William W."/>
        </authorList>
    </citation>
    <scope>NUCLEOTIDE SEQUENCE [LARGE SCALE GENOMIC DNA]</scope>
</reference>
<feature type="domain" description="G-protein coupled receptors family 1 profile" evidence="11">
    <location>
        <begin position="35"/>
        <end position="253"/>
    </location>
</feature>
<evidence type="ECO:0000256" key="8">
    <source>
        <dbReference type="ARBA" id="ARBA00023224"/>
    </source>
</evidence>
<accession>A0ABN8SLB3</accession>
<keyword evidence="6 10" id="KW-0472">Membrane</keyword>
<keyword evidence="4 10" id="KW-1133">Transmembrane helix</keyword>
<keyword evidence="3 9" id="KW-0812">Transmembrane</keyword>
<organism evidence="12 13">
    <name type="scientific">Porites evermanni</name>
    <dbReference type="NCBI Taxonomy" id="104178"/>
    <lineage>
        <taxon>Eukaryota</taxon>
        <taxon>Metazoa</taxon>
        <taxon>Cnidaria</taxon>
        <taxon>Anthozoa</taxon>
        <taxon>Hexacorallia</taxon>
        <taxon>Scleractinia</taxon>
        <taxon>Fungiina</taxon>
        <taxon>Poritidae</taxon>
        <taxon>Porites</taxon>
    </lineage>
</organism>
<evidence type="ECO:0000256" key="5">
    <source>
        <dbReference type="ARBA" id="ARBA00023040"/>
    </source>
</evidence>
<evidence type="ECO:0000256" key="2">
    <source>
        <dbReference type="ARBA" id="ARBA00022475"/>
    </source>
</evidence>
<keyword evidence="2" id="KW-1003">Cell membrane</keyword>
<dbReference type="SUPFAM" id="SSF81321">
    <property type="entry name" value="Family A G protein-coupled receptor-like"/>
    <property type="match status" value="1"/>
</dbReference>
<dbReference type="PANTHER" id="PTHR22752">
    <property type="entry name" value="G PROTEIN-COUPLED RECEPTOR"/>
    <property type="match status" value="1"/>
</dbReference>
<proteinExistence type="inferred from homology"/>
<gene>
    <name evidence="12" type="ORF">PEVE_00021935</name>
</gene>
<dbReference type="Pfam" id="PF00001">
    <property type="entry name" value="7tm_1"/>
    <property type="match status" value="1"/>
</dbReference>
<feature type="transmembrane region" description="Helical" evidence="10">
    <location>
        <begin position="15"/>
        <end position="44"/>
    </location>
</feature>
<evidence type="ECO:0000259" key="11">
    <source>
        <dbReference type="PROSITE" id="PS50262"/>
    </source>
</evidence>
<protein>
    <recommendedName>
        <fullName evidence="11">G-protein coupled receptors family 1 profile domain-containing protein</fullName>
    </recommendedName>
</protein>
<evidence type="ECO:0000256" key="6">
    <source>
        <dbReference type="ARBA" id="ARBA00023136"/>
    </source>
</evidence>
<dbReference type="CDD" id="cd00637">
    <property type="entry name" value="7tm_classA_rhodopsin-like"/>
    <property type="match status" value="1"/>
</dbReference>
<dbReference type="InterPro" id="IPR000276">
    <property type="entry name" value="GPCR_Rhodpsn"/>
</dbReference>
<dbReference type="PROSITE" id="PS00237">
    <property type="entry name" value="G_PROTEIN_RECEP_F1_1"/>
    <property type="match status" value="1"/>
</dbReference>
<evidence type="ECO:0000256" key="9">
    <source>
        <dbReference type="RuleBase" id="RU000688"/>
    </source>
</evidence>
<evidence type="ECO:0000256" key="3">
    <source>
        <dbReference type="ARBA" id="ARBA00022692"/>
    </source>
</evidence>
<feature type="transmembrane region" description="Helical" evidence="10">
    <location>
        <begin position="177"/>
        <end position="200"/>
    </location>
</feature>